<evidence type="ECO:0000259" key="1">
    <source>
        <dbReference type="Pfam" id="PF04909"/>
    </source>
</evidence>
<dbReference type="Pfam" id="PF04909">
    <property type="entry name" value="Amidohydro_2"/>
    <property type="match status" value="1"/>
</dbReference>
<dbReference type="GO" id="GO:0016787">
    <property type="term" value="F:hydrolase activity"/>
    <property type="evidence" value="ECO:0007669"/>
    <property type="project" value="UniProtKB-KW"/>
</dbReference>
<dbReference type="OrthoDB" id="9787654at2"/>
<dbReference type="Gene3D" id="3.20.20.140">
    <property type="entry name" value="Metal-dependent hydrolases"/>
    <property type="match status" value="1"/>
</dbReference>
<protein>
    <submittedName>
        <fullName evidence="2">2-pyrone-4,6-dicarboxylate hydrolase</fullName>
    </submittedName>
</protein>
<proteinExistence type="predicted"/>
<dbReference type="PANTHER" id="PTHR35563:SF2">
    <property type="entry name" value="BARREL METAL-DEPENDENT HYDROLASE, PUTATIVE (AFU_ORTHOLOGUE AFUA_1G16240)-RELATED"/>
    <property type="match status" value="1"/>
</dbReference>
<dbReference type="InterPro" id="IPR052358">
    <property type="entry name" value="Aro_Compnd_Degr_Hydrolases"/>
</dbReference>
<dbReference type="SUPFAM" id="SSF51556">
    <property type="entry name" value="Metallo-dependent hydrolases"/>
    <property type="match status" value="1"/>
</dbReference>
<dbReference type="PANTHER" id="PTHR35563">
    <property type="entry name" value="BARREL METAL-DEPENDENT HYDROLASE, PUTATIVE (AFU_ORTHOLOGUE AFUA_1G16240)-RELATED"/>
    <property type="match status" value="1"/>
</dbReference>
<dbReference type="EMBL" id="PDOA01000042">
    <property type="protein sequence ID" value="PWC26415.1"/>
    <property type="molecule type" value="Genomic_DNA"/>
</dbReference>
<evidence type="ECO:0000313" key="2">
    <source>
        <dbReference type="EMBL" id="PWC26415.1"/>
    </source>
</evidence>
<dbReference type="InterPro" id="IPR032466">
    <property type="entry name" value="Metal_Hydrolase"/>
</dbReference>
<evidence type="ECO:0000313" key="3">
    <source>
        <dbReference type="Proteomes" id="UP000245048"/>
    </source>
</evidence>
<organism evidence="2 3">
    <name type="scientific">Teichococcus aestuarii</name>
    <dbReference type="NCBI Taxonomy" id="568898"/>
    <lineage>
        <taxon>Bacteria</taxon>
        <taxon>Pseudomonadati</taxon>
        <taxon>Pseudomonadota</taxon>
        <taxon>Alphaproteobacteria</taxon>
        <taxon>Acetobacterales</taxon>
        <taxon>Roseomonadaceae</taxon>
        <taxon>Roseomonas</taxon>
    </lineage>
</organism>
<keyword evidence="3" id="KW-1185">Reference proteome</keyword>
<sequence length="292" mass="31257">MPTVSSPVPWSAGTAPPSLAVPAGATDCHFHVYDARWPSAAGTPHHPDATAEHYRLLQTRLGLSRGILVQPSAYGTDNSLHLQALEVLGRDRFRLVAVVPPDISDSALRAMDDAGVRGIRFNLTMPGVLRAEDLTQLARRVAPLGWHLQVNAAEATLLAAEPMLGSLPCPLVLDHIGQVPQPGGTATPAFQAVRRLLDAGRTWVKLSGAYIRSRSGAPRYADAGVVAAALVRSAPERMLWGSDWPHPTQPLNAKPDDAILLDLLAEWVPDPATRSRVLVENPSVVYGFSRSG</sequence>
<keyword evidence="2" id="KW-0378">Hydrolase</keyword>
<dbReference type="AlphaFoldDB" id="A0A2U1UXK8"/>
<dbReference type="Proteomes" id="UP000245048">
    <property type="component" value="Unassembled WGS sequence"/>
</dbReference>
<feature type="domain" description="Amidohydrolase-related" evidence="1">
    <location>
        <begin position="27"/>
        <end position="288"/>
    </location>
</feature>
<reference evidence="3" key="1">
    <citation type="submission" date="2017-10" db="EMBL/GenBank/DDBJ databases">
        <authorList>
            <person name="Toshchakov S.V."/>
            <person name="Goeva M.A."/>
        </authorList>
    </citation>
    <scope>NUCLEOTIDE SEQUENCE [LARGE SCALE GENOMIC DNA]</scope>
    <source>
        <strain evidence="3">JR1/69-1-13</strain>
    </source>
</reference>
<dbReference type="RefSeq" id="WP_109519307.1">
    <property type="nucleotide sequence ID" value="NZ_PDOA01000042.1"/>
</dbReference>
<gene>
    <name evidence="2" type="ORF">CR165_23295</name>
</gene>
<comment type="caution">
    <text evidence="2">The sequence shown here is derived from an EMBL/GenBank/DDBJ whole genome shotgun (WGS) entry which is preliminary data.</text>
</comment>
<accession>A0A2U1UXK8</accession>
<name>A0A2U1UXK8_9PROT</name>
<dbReference type="InterPro" id="IPR006680">
    <property type="entry name" value="Amidohydro-rel"/>
</dbReference>